<organism evidence="2 3">
    <name type="scientific">Pseudovirgaria hyperparasitica</name>
    <dbReference type="NCBI Taxonomy" id="470096"/>
    <lineage>
        <taxon>Eukaryota</taxon>
        <taxon>Fungi</taxon>
        <taxon>Dikarya</taxon>
        <taxon>Ascomycota</taxon>
        <taxon>Pezizomycotina</taxon>
        <taxon>Dothideomycetes</taxon>
        <taxon>Dothideomycetes incertae sedis</taxon>
        <taxon>Acrospermales</taxon>
        <taxon>Acrospermaceae</taxon>
        <taxon>Pseudovirgaria</taxon>
    </lineage>
</organism>
<evidence type="ECO:0000313" key="2">
    <source>
        <dbReference type="EMBL" id="KAF2754136.1"/>
    </source>
</evidence>
<sequence>MADWVSRQLAGVTAGISNFTGGVVNAVGSGVSGAGKGVSNSVAGTTRGWGNSVRSYGNSIKDATGASGPRAPTADNPLGMARNKASVKASGQVQKGRIQTPSGGTARDPLGLQGK</sequence>
<feature type="compositionally biased region" description="Polar residues" evidence="1">
    <location>
        <begin position="89"/>
        <end position="103"/>
    </location>
</feature>
<accession>A0A6A6VWG7</accession>
<proteinExistence type="predicted"/>
<reference evidence="2" key="1">
    <citation type="journal article" date="2020" name="Stud. Mycol.">
        <title>101 Dothideomycetes genomes: a test case for predicting lifestyles and emergence of pathogens.</title>
        <authorList>
            <person name="Haridas S."/>
            <person name="Albert R."/>
            <person name="Binder M."/>
            <person name="Bloem J."/>
            <person name="Labutti K."/>
            <person name="Salamov A."/>
            <person name="Andreopoulos B."/>
            <person name="Baker S."/>
            <person name="Barry K."/>
            <person name="Bills G."/>
            <person name="Bluhm B."/>
            <person name="Cannon C."/>
            <person name="Castanera R."/>
            <person name="Culley D."/>
            <person name="Daum C."/>
            <person name="Ezra D."/>
            <person name="Gonzalez J."/>
            <person name="Henrissat B."/>
            <person name="Kuo A."/>
            <person name="Liang C."/>
            <person name="Lipzen A."/>
            <person name="Lutzoni F."/>
            <person name="Magnuson J."/>
            <person name="Mondo S."/>
            <person name="Nolan M."/>
            <person name="Ohm R."/>
            <person name="Pangilinan J."/>
            <person name="Park H.-J."/>
            <person name="Ramirez L."/>
            <person name="Alfaro M."/>
            <person name="Sun H."/>
            <person name="Tritt A."/>
            <person name="Yoshinaga Y."/>
            <person name="Zwiers L.-H."/>
            <person name="Turgeon B."/>
            <person name="Goodwin S."/>
            <person name="Spatafora J."/>
            <person name="Crous P."/>
            <person name="Grigoriev I."/>
        </authorList>
    </citation>
    <scope>NUCLEOTIDE SEQUENCE</scope>
    <source>
        <strain evidence="2">CBS 121739</strain>
    </source>
</reference>
<gene>
    <name evidence="2" type="ORF">EJ05DRAFT_479684</name>
</gene>
<dbReference type="AlphaFoldDB" id="A0A6A6VWG7"/>
<evidence type="ECO:0000256" key="1">
    <source>
        <dbReference type="SAM" id="MobiDB-lite"/>
    </source>
</evidence>
<feature type="compositionally biased region" description="Polar residues" evidence="1">
    <location>
        <begin position="48"/>
        <end position="58"/>
    </location>
</feature>
<dbReference type="GeneID" id="54485780"/>
<dbReference type="RefSeq" id="XP_033596587.1">
    <property type="nucleotide sequence ID" value="XM_033744726.1"/>
</dbReference>
<evidence type="ECO:0000313" key="3">
    <source>
        <dbReference type="Proteomes" id="UP000799437"/>
    </source>
</evidence>
<dbReference type="OrthoDB" id="3791134at2759"/>
<dbReference type="Proteomes" id="UP000799437">
    <property type="component" value="Unassembled WGS sequence"/>
</dbReference>
<dbReference type="EMBL" id="ML996581">
    <property type="protein sequence ID" value="KAF2754136.1"/>
    <property type="molecule type" value="Genomic_DNA"/>
</dbReference>
<name>A0A6A6VWG7_9PEZI</name>
<protein>
    <submittedName>
        <fullName evidence="2">Uncharacterized protein</fullName>
    </submittedName>
</protein>
<feature type="region of interest" description="Disordered" evidence="1">
    <location>
        <begin position="34"/>
        <end position="115"/>
    </location>
</feature>
<keyword evidence="3" id="KW-1185">Reference proteome</keyword>